<gene>
    <name evidence="7" type="ORF">EDD32_0768</name>
</gene>
<dbReference type="PANTHER" id="PTHR31321:SF57">
    <property type="entry name" value="PECTINESTERASE 53-RELATED"/>
    <property type="match status" value="1"/>
</dbReference>
<evidence type="ECO:0000256" key="4">
    <source>
        <dbReference type="PROSITE-ProRule" id="PRU10040"/>
    </source>
</evidence>
<dbReference type="SUPFAM" id="SSF51126">
    <property type="entry name" value="Pectin lyase-like"/>
    <property type="match status" value="1"/>
</dbReference>
<proteinExistence type="inferred from homology"/>
<dbReference type="UniPathway" id="UPA00545">
    <property type="reaction ID" value="UER00823"/>
</dbReference>
<dbReference type="InterPro" id="IPR033131">
    <property type="entry name" value="Pectinesterase_Asp_AS"/>
</dbReference>
<evidence type="ECO:0000256" key="1">
    <source>
        <dbReference type="ARBA" id="ARBA00008891"/>
    </source>
</evidence>
<dbReference type="GO" id="GO:0045490">
    <property type="term" value="P:pectin catabolic process"/>
    <property type="evidence" value="ECO:0007669"/>
    <property type="project" value="UniProtKB-UniRule"/>
</dbReference>
<dbReference type="EMBL" id="RKRA01000001">
    <property type="protein sequence ID" value="RPF26330.1"/>
    <property type="molecule type" value="Genomic_DNA"/>
</dbReference>
<feature type="active site" evidence="4">
    <location>
        <position position="205"/>
    </location>
</feature>
<dbReference type="RefSeq" id="WP_123914747.1">
    <property type="nucleotide sequence ID" value="NZ_RKRA01000001.1"/>
</dbReference>
<keyword evidence="3 5" id="KW-0063">Aspartyl esterase</keyword>
<feature type="chain" id="PRO_5017853334" description="Pectinesterase" evidence="5">
    <location>
        <begin position="24"/>
        <end position="354"/>
    </location>
</feature>
<dbReference type="AlphaFoldDB" id="A0A3N4Z5D1"/>
<evidence type="ECO:0000313" key="7">
    <source>
        <dbReference type="EMBL" id="RPF26330.1"/>
    </source>
</evidence>
<accession>A0A3N4Z5D1</accession>
<feature type="signal peptide" evidence="5">
    <location>
        <begin position="1"/>
        <end position="23"/>
    </location>
</feature>
<dbReference type="GO" id="GO:0009279">
    <property type="term" value="C:cell outer membrane"/>
    <property type="evidence" value="ECO:0007669"/>
    <property type="project" value="TreeGrafter"/>
</dbReference>
<dbReference type="PANTHER" id="PTHR31321">
    <property type="entry name" value="ACYL-COA THIOESTER HYDROLASE YBHC-RELATED"/>
    <property type="match status" value="1"/>
</dbReference>
<dbReference type="Proteomes" id="UP000280726">
    <property type="component" value="Unassembled WGS sequence"/>
</dbReference>
<reference evidence="7 8" key="1">
    <citation type="submission" date="2018-11" db="EMBL/GenBank/DDBJ databases">
        <title>Sequencing the genomes of 1000 actinobacteria strains.</title>
        <authorList>
            <person name="Klenk H.-P."/>
        </authorList>
    </citation>
    <scope>NUCLEOTIDE SEQUENCE [LARGE SCALE GENOMIC DNA]</scope>
    <source>
        <strain evidence="7 8">DSM 14418</strain>
    </source>
</reference>
<dbReference type="InterPro" id="IPR012334">
    <property type="entry name" value="Pectin_lyas_fold"/>
</dbReference>
<sequence>MRRPLATAAVSAGMLGLVAPAAAADVAAAAAAATTIVVAQDGSGDVTTVQAAVDAAPAGSTEAVEILIQPGVYREVVKVGRDKPNLSFIGATGEPEDVVITYDNAAGTPKPDGSGTYGTTGSATVTLAGAGFTAESVTFENAFDEQANPEITNRQAVAVKTTADRMVFDDVRFVGNQDTLYLDSPNATTPARVYVHDSWIEGDVDFIFGRATAVIEDSTIKALRRDSDPSGYIVAPSTSSEDRLGFLITDSRLISNAGPDSYFLGRPWRPSSYPTAEPQVVVRESFLGNHIKDDPWTSMSGRDWADGRALEYRNWGPGAEINADRPQLGDEEAASYEVADHLAGDDGWDPTLGR</sequence>
<comment type="caution">
    <text evidence="7">The sequence shown here is derived from an EMBL/GenBank/DDBJ whole genome shotgun (WGS) entry which is preliminary data.</text>
</comment>
<comment type="pathway">
    <text evidence="5">Glycan metabolism; pectin degradation; 2-dehydro-3-deoxy-D-gluconate from pectin: step 1/5.</text>
</comment>
<evidence type="ECO:0000313" key="8">
    <source>
        <dbReference type="Proteomes" id="UP000280726"/>
    </source>
</evidence>
<evidence type="ECO:0000256" key="3">
    <source>
        <dbReference type="ARBA" id="ARBA00023085"/>
    </source>
</evidence>
<name>A0A3N4Z5D1_9MICO</name>
<protein>
    <recommendedName>
        <fullName evidence="5">Pectinesterase</fullName>
        <ecNumber evidence="5">3.1.1.11</ecNumber>
    </recommendedName>
</protein>
<keyword evidence="8" id="KW-1185">Reference proteome</keyword>
<evidence type="ECO:0000259" key="6">
    <source>
        <dbReference type="Pfam" id="PF01095"/>
    </source>
</evidence>
<evidence type="ECO:0000256" key="2">
    <source>
        <dbReference type="ARBA" id="ARBA00022801"/>
    </source>
</evidence>
<dbReference type="InterPro" id="IPR000070">
    <property type="entry name" value="Pectinesterase_cat"/>
</dbReference>
<comment type="similarity">
    <text evidence="1">Belongs to the pectinesterase family.</text>
</comment>
<evidence type="ECO:0000256" key="5">
    <source>
        <dbReference type="RuleBase" id="RU000589"/>
    </source>
</evidence>
<dbReference type="PROSITE" id="PS00503">
    <property type="entry name" value="PECTINESTERASE_2"/>
    <property type="match status" value="1"/>
</dbReference>
<dbReference type="InterPro" id="IPR011050">
    <property type="entry name" value="Pectin_lyase_fold/virulence"/>
</dbReference>
<dbReference type="GO" id="GO:0030599">
    <property type="term" value="F:pectinesterase activity"/>
    <property type="evidence" value="ECO:0007669"/>
    <property type="project" value="UniProtKB-UniRule"/>
</dbReference>
<dbReference type="EC" id="3.1.1.11" evidence="5"/>
<dbReference type="OrthoDB" id="264773at2"/>
<organism evidence="7 8">
    <name type="scientific">Georgenia muralis</name>
    <dbReference type="NCBI Taxonomy" id="154117"/>
    <lineage>
        <taxon>Bacteria</taxon>
        <taxon>Bacillati</taxon>
        <taxon>Actinomycetota</taxon>
        <taxon>Actinomycetes</taxon>
        <taxon>Micrococcales</taxon>
        <taxon>Bogoriellaceae</taxon>
        <taxon>Georgenia</taxon>
    </lineage>
</organism>
<keyword evidence="2 5" id="KW-0378">Hydrolase</keyword>
<dbReference type="Gene3D" id="2.160.20.10">
    <property type="entry name" value="Single-stranded right-handed beta-helix, Pectin lyase-like"/>
    <property type="match status" value="1"/>
</dbReference>
<keyword evidence="5" id="KW-0732">Signal</keyword>
<feature type="domain" description="Pectinesterase catalytic" evidence="6">
    <location>
        <begin position="36"/>
        <end position="322"/>
    </location>
</feature>
<dbReference type="Pfam" id="PF01095">
    <property type="entry name" value="Pectinesterase"/>
    <property type="match status" value="1"/>
</dbReference>
<comment type="catalytic activity">
    <reaction evidence="5">
        <text>[(1-&gt;4)-alpha-D-galacturonosyl methyl ester](n) + n H2O = [(1-&gt;4)-alpha-D-galacturonosyl](n) + n methanol + n H(+)</text>
        <dbReference type="Rhea" id="RHEA:22380"/>
        <dbReference type="Rhea" id="RHEA-COMP:14570"/>
        <dbReference type="Rhea" id="RHEA-COMP:14573"/>
        <dbReference type="ChEBI" id="CHEBI:15377"/>
        <dbReference type="ChEBI" id="CHEBI:15378"/>
        <dbReference type="ChEBI" id="CHEBI:17790"/>
        <dbReference type="ChEBI" id="CHEBI:140522"/>
        <dbReference type="ChEBI" id="CHEBI:140523"/>
        <dbReference type="EC" id="3.1.1.11"/>
    </reaction>
</comment>
<dbReference type="GO" id="GO:0042545">
    <property type="term" value="P:cell wall modification"/>
    <property type="evidence" value="ECO:0007669"/>
    <property type="project" value="UniProtKB-UniRule"/>
</dbReference>